<dbReference type="SUPFAM" id="SSF56112">
    <property type="entry name" value="Protein kinase-like (PK-like)"/>
    <property type="match status" value="1"/>
</dbReference>
<evidence type="ECO:0000256" key="9">
    <source>
        <dbReference type="ARBA" id="ARBA00022842"/>
    </source>
</evidence>
<evidence type="ECO:0000256" key="1">
    <source>
        <dbReference type="ARBA" id="ARBA00009196"/>
    </source>
</evidence>
<evidence type="ECO:0000256" key="4">
    <source>
        <dbReference type="ARBA" id="ARBA00022679"/>
    </source>
</evidence>
<dbReference type="AlphaFoldDB" id="A0A0G3G740"/>
<keyword evidence="8" id="KW-0067">ATP-binding</keyword>
<keyword evidence="4" id="KW-0808">Transferase</keyword>
<evidence type="ECO:0000256" key="3">
    <source>
        <dbReference type="ARBA" id="ARBA00022527"/>
    </source>
</evidence>
<sequence>MKIPKILQPLIEDGVIDTVLGQLQSGKEANIYLVRSGGATRCAKAYKEAKHRGFHKLAEYQEGRKVRGSRDARAMARRGRHGREVEETQWKNAEVEALYRLADAGVRVPVPYGVFDRVLLMELVLDADGNTAPQLHEVELDPETAREWFAFMIRQIQRMLCAGLIHGDLSEYNVLVDAHGPVIIDLPQAVNAAGNNSAFRMLQRDVNNMRTTFGRADPTLLETQYAHEMWDLFANGDLTPETPLTGHFVHSEETPDVDGVLDEIEDARLEHEALLAALDPTHPDNQ</sequence>
<evidence type="ECO:0000256" key="8">
    <source>
        <dbReference type="ARBA" id="ARBA00022840"/>
    </source>
</evidence>
<dbReference type="NCBIfam" id="NF041645">
    <property type="entry name" value="prot_kin_PA4780"/>
    <property type="match status" value="1"/>
</dbReference>
<comment type="catalytic activity">
    <reaction evidence="10">
        <text>L-threonyl-[protein] + ATP = O-phospho-L-threonyl-[protein] + ADP + H(+)</text>
        <dbReference type="Rhea" id="RHEA:46608"/>
        <dbReference type="Rhea" id="RHEA-COMP:11060"/>
        <dbReference type="Rhea" id="RHEA-COMP:11605"/>
        <dbReference type="ChEBI" id="CHEBI:15378"/>
        <dbReference type="ChEBI" id="CHEBI:30013"/>
        <dbReference type="ChEBI" id="CHEBI:30616"/>
        <dbReference type="ChEBI" id="CHEBI:61977"/>
        <dbReference type="ChEBI" id="CHEBI:456216"/>
        <dbReference type="EC" id="2.7.11.1"/>
    </reaction>
</comment>
<keyword evidence="3" id="KW-0723">Serine/threonine-protein kinase</keyword>
<dbReference type="InterPro" id="IPR018934">
    <property type="entry name" value="RIO_dom"/>
</dbReference>
<organism evidence="13 14">
    <name type="scientific">Thioalkalivibrio versutus</name>
    <dbReference type="NCBI Taxonomy" id="106634"/>
    <lineage>
        <taxon>Bacteria</taxon>
        <taxon>Pseudomonadati</taxon>
        <taxon>Pseudomonadota</taxon>
        <taxon>Gammaproteobacteria</taxon>
        <taxon>Chromatiales</taxon>
        <taxon>Ectothiorhodospiraceae</taxon>
        <taxon>Thioalkalivibrio</taxon>
    </lineage>
</organism>
<evidence type="ECO:0000256" key="5">
    <source>
        <dbReference type="ARBA" id="ARBA00022723"/>
    </source>
</evidence>
<name>A0A0G3G740_9GAMM</name>
<keyword evidence="14" id="KW-1185">Reference proteome</keyword>
<dbReference type="STRING" id="106634.TVD_04390"/>
<proteinExistence type="inferred from homology"/>
<evidence type="ECO:0000313" key="13">
    <source>
        <dbReference type="EMBL" id="AKJ94656.1"/>
    </source>
</evidence>
<evidence type="ECO:0000256" key="11">
    <source>
        <dbReference type="ARBA" id="ARBA00048679"/>
    </source>
</evidence>
<accession>A0A0G3G740</accession>
<dbReference type="PROSITE" id="PS00109">
    <property type="entry name" value="PROTEIN_KINASE_TYR"/>
    <property type="match status" value="1"/>
</dbReference>
<dbReference type="RefSeq" id="WP_018938482.1">
    <property type="nucleotide sequence ID" value="NZ_CP011367.1"/>
</dbReference>
<dbReference type="Pfam" id="PF01163">
    <property type="entry name" value="RIO1"/>
    <property type="match status" value="1"/>
</dbReference>
<feature type="domain" description="RIO kinase" evidence="12">
    <location>
        <begin position="5"/>
        <end position="235"/>
    </location>
</feature>
<dbReference type="KEGG" id="tvr:TVD_04390"/>
<dbReference type="GO" id="GO:0004674">
    <property type="term" value="F:protein serine/threonine kinase activity"/>
    <property type="evidence" value="ECO:0007669"/>
    <property type="project" value="UniProtKB-KW"/>
</dbReference>
<keyword evidence="9" id="KW-0460">Magnesium</keyword>
<comment type="similarity">
    <text evidence="1">Belongs to the protein kinase superfamily. RIO-type Ser/Thr kinase family.</text>
</comment>
<dbReference type="EC" id="2.7.11.1" evidence="2"/>
<reference evidence="13 14" key="1">
    <citation type="submission" date="2015-04" db="EMBL/GenBank/DDBJ databases">
        <title>Complete Sequence for the Genome of the Thioalkalivibrio versutus D301.</title>
        <authorList>
            <person name="Mu T."/>
            <person name="Zhou J."/>
            <person name="Xu X."/>
        </authorList>
    </citation>
    <scope>NUCLEOTIDE SEQUENCE [LARGE SCALE GENOMIC DNA]</scope>
    <source>
        <strain evidence="13 14">D301</strain>
    </source>
</reference>
<dbReference type="PROSITE" id="PS01245">
    <property type="entry name" value="RIO1"/>
    <property type="match status" value="1"/>
</dbReference>
<dbReference type="InterPro" id="IPR018935">
    <property type="entry name" value="RIO_kinase_CS"/>
</dbReference>
<protein>
    <recommendedName>
        <fullName evidence="2">non-specific serine/threonine protein kinase</fullName>
        <ecNumber evidence="2">2.7.11.1</ecNumber>
    </recommendedName>
</protein>
<dbReference type="Gene3D" id="1.10.510.10">
    <property type="entry name" value="Transferase(Phosphotransferase) domain 1"/>
    <property type="match status" value="1"/>
</dbReference>
<evidence type="ECO:0000256" key="2">
    <source>
        <dbReference type="ARBA" id="ARBA00012513"/>
    </source>
</evidence>
<dbReference type="GO" id="GO:0005524">
    <property type="term" value="F:ATP binding"/>
    <property type="evidence" value="ECO:0007669"/>
    <property type="project" value="UniProtKB-KW"/>
</dbReference>
<evidence type="ECO:0000256" key="7">
    <source>
        <dbReference type="ARBA" id="ARBA00022777"/>
    </source>
</evidence>
<dbReference type="GO" id="GO:0046872">
    <property type="term" value="F:metal ion binding"/>
    <property type="evidence" value="ECO:0007669"/>
    <property type="project" value="UniProtKB-KW"/>
</dbReference>
<comment type="catalytic activity">
    <reaction evidence="11">
        <text>L-seryl-[protein] + ATP = O-phospho-L-seryl-[protein] + ADP + H(+)</text>
        <dbReference type="Rhea" id="RHEA:17989"/>
        <dbReference type="Rhea" id="RHEA-COMP:9863"/>
        <dbReference type="Rhea" id="RHEA-COMP:11604"/>
        <dbReference type="ChEBI" id="CHEBI:15378"/>
        <dbReference type="ChEBI" id="CHEBI:29999"/>
        <dbReference type="ChEBI" id="CHEBI:30616"/>
        <dbReference type="ChEBI" id="CHEBI:83421"/>
        <dbReference type="ChEBI" id="CHEBI:456216"/>
        <dbReference type="EC" id="2.7.11.1"/>
    </reaction>
</comment>
<evidence type="ECO:0000259" key="12">
    <source>
        <dbReference type="SMART" id="SM00090"/>
    </source>
</evidence>
<evidence type="ECO:0000313" key="14">
    <source>
        <dbReference type="Proteomes" id="UP000064201"/>
    </source>
</evidence>
<dbReference type="SMART" id="SM00090">
    <property type="entry name" value="RIO"/>
    <property type="match status" value="1"/>
</dbReference>
<dbReference type="OrthoDB" id="9795258at2"/>
<dbReference type="InterPro" id="IPR000687">
    <property type="entry name" value="RIO_kinase"/>
</dbReference>
<evidence type="ECO:0000256" key="6">
    <source>
        <dbReference type="ARBA" id="ARBA00022741"/>
    </source>
</evidence>
<keyword evidence="7 13" id="KW-0418">Kinase</keyword>
<dbReference type="Proteomes" id="UP000064201">
    <property type="component" value="Chromosome"/>
</dbReference>
<dbReference type="InterPro" id="IPR008266">
    <property type="entry name" value="Tyr_kinase_AS"/>
</dbReference>
<keyword evidence="6" id="KW-0547">Nucleotide-binding</keyword>
<dbReference type="EMBL" id="CP011367">
    <property type="protein sequence ID" value="AKJ94656.1"/>
    <property type="molecule type" value="Genomic_DNA"/>
</dbReference>
<evidence type="ECO:0000256" key="10">
    <source>
        <dbReference type="ARBA" id="ARBA00047899"/>
    </source>
</evidence>
<gene>
    <name evidence="13" type="ORF">TVD_04390</name>
</gene>
<dbReference type="PATRIC" id="fig|106634.4.peg.896"/>
<dbReference type="InterPro" id="IPR051272">
    <property type="entry name" value="RIO-type_Ser/Thr_kinase"/>
</dbReference>
<dbReference type="InterPro" id="IPR048148">
    <property type="entry name" value="Prot_kin_PA4780"/>
</dbReference>
<keyword evidence="5" id="KW-0479">Metal-binding</keyword>
<dbReference type="InterPro" id="IPR011009">
    <property type="entry name" value="Kinase-like_dom_sf"/>
</dbReference>
<dbReference type="PANTHER" id="PTHR45723">
    <property type="entry name" value="SERINE/THREONINE-PROTEIN KINASE RIO1"/>
    <property type="match status" value="1"/>
</dbReference>
<dbReference type="Gene3D" id="3.30.200.20">
    <property type="entry name" value="Phosphorylase Kinase, domain 1"/>
    <property type="match status" value="1"/>
</dbReference>